<feature type="compositionally biased region" description="Basic and acidic residues" evidence="1">
    <location>
        <begin position="104"/>
        <end position="114"/>
    </location>
</feature>
<feature type="compositionally biased region" description="Polar residues" evidence="1">
    <location>
        <begin position="351"/>
        <end position="366"/>
    </location>
</feature>
<dbReference type="Pfam" id="PF09462">
    <property type="entry name" value="Mus7"/>
    <property type="match status" value="1"/>
</dbReference>
<dbReference type="GO" id="GO:0000724">
    <property type="term" value="P:double-strand break repair via homologous recombination"/>
    <property type="evidence" value="ECO:0007669"/>
    <property type="project" value="TreeGrafter"/>
</dbReference>
<evidence type="ECO:0000256" key="1">
    <source>
        <dbReference type="SAM" id="MobiDB-lite"/>
    </source>
</evidence>
<protein>
    <submittedName>
        <fullName evidence="2">Uncharacterized protein</fullName>
    </submittedName>
</protein>
<evidence type="ECO:0000313" key="2">
    <source>
        <dbReference type="EMBL" id="PKS12243.1"/>
    </source>
</evidence>
<dbReference type="InterPro" id="IPR019021">
    <property type="entry name" value="Mms22"/>
</dbReference>
<feature type="compositionally biased region" description="Basic and acidic residues" evidence="1">
    <location>
        <begin position="173"/>
        <end position="205"/>
    </location>
</feature>
<feature type="compositionally biased region" description="Polar residues" evidence="1">
    <location>
        <begin position="663"/>
        <end position="674"/>
    </location>
</feature>
<feature type="compositionally biased region" description="Basic and acidic residues" evidence="1">
    <location>
        <begin position="409"/>
        <end position="422"/>
    </location>
</feature>
<dbReference type="OrthoDB" id="2386201at2759"/>
<dbReference type="Proteomes" id="UP000233524">
    <property type="component" value="Unassembled WGS sequence"/>
</dbReference>
<dbReference type="GO" id="GO:0005634">
    <property type="term" value="C:nucleus"/>
    <property type="evidence" value="ECO:0007669"/>
    <property type="project" value="InterPro"/>
</dbReference>
<dbReference type="InParanoid" id="A0A2N3NII2"/>
<dbReference type="EMBL" id="NLAX01000004">
    <property type="protein sequence ID" value="PKS12243.1"/>
    <property type="molecule type" value="Genomic_DNA"/>
</dbReference>
<feature type="region of interest" description="Disordered" evidence="1">
    <location>
        <begin position="277"/>
        <end position="600"/>
    </location>
</feature>
<sequence>MATWKERGEVPDSEDEFGSDSDQDIALPPIPAHGPVLQRKSNNYSQPPNASEALPAHTSDIWDLPASSQKENIQPQPHTAPGTPRAPYTAFSSSPLSEPPSELGSDREEPEATKDIAPITIKNYVRLFSPDPLSFSPKHGVEARPRLTKQPRPRAVRNETGCNDESPPGLARIGHDEETAEREDGPSEREAGTEHENVEDQEGRASTDGNLDLDSQEALASIPDDEHTLDFPAELLEREDMHVASRTFRPRKPIQKHPYALENALYSKIFKSHGLKPVRLEAGPSQRQRKDQEEDSQELEFEEETQETGDNIDPSDESQLQSTVDEADIPDDFGLSSPFTPIPSLLHHQGGLSSQPSVNGTDNTSVDGDGDLDEFPSLEKLMKAPTQNLSAKSSKRKSLTQLPVSTKRSRLESNSKRRDGRNQVEAYGRTPSRTDINRPGSHQSTSPPRLIIPAGLFSSSPPHPSKSQHRKDSPLPQSPAEPVALKRPQGRPIDLTAETDDESGTTSDPSSDGSDSEVIRTVGKYLRGVLPPSYLRLNEKKDSKAQRAQHSTRPGATSPGKLTRRGVAQRRTPGSEPRISRRLISDLSDDEEEAPAIIEDNSIPMIQRTLILQPAADMEDIDSGSDSSIMEDNRIEAMLPARKRSTPRQGQERSLKPAKRPKLQSNPVTQSRITSHFGGHSSKTLSTASVAKPKTQRRSRGGIPRSRRTTHRNQTINPIPKLGILDVIEPGAPQFLKIAARTAKQSTAQGRSSPTHKVLQMATRWDHVDVNDIMQKWKGGQIKPRELPPATTKHNAQPTPRAQPTSASCTWPITKRSKVVKQVKSGSRIIYEKAPVDPTPNARQIVSPQERRARREYRPLRPVYRPAQLETDCAELNRYTFHLKKRELDNLWRRARSNHSSVVPFSTVGSILEDDGFQIPSPPATRPEVPQSHATCEASFPAEMRPAATERRSRFRKQFAPKGIDTTAPQFSYANEPLPQPVHLRVDSSVDVLESFSEPDKLRGLGPFGTLYTHHFEIFPLDADVFFHESTLIGQGRLDKATDSYDDGRLRRTRPRVVFDIDGRTLRWGSWDEQVSSEVGILMDWIADHFHTPSRESDLSRNATVLHAANFILSYVQDSMGLPDISAEQSFAHRIIELLNGFQERLEADKPYDNPEYRIPIIDVLSRILTLAFTCTHICRKSQSLIDTCMLMEDLLIRIAKLTARALLSQGVDVVRDFLENSRQRSRREMGLRPKDVIIHCWVTLMRTLEVAHIPRSGFWDIVYSVLITDELTTTTDFEKLENLWRTMFSLLPLREFDSNGAVMPGIRRLVSMDGWALPQRLIKRVFDLYKQNKRQAASFNDYCRALIGRCLYLTREWGWFKCGGIIGTIFDFFGSQDLSHLRNEEAFKSPRFLEELVGNPSLAVEPEDKCFHIFLKFVALVIKRLKDRGGTNEIRNLVARLMPNHSRVYLKEQALHSHDLASLRNHHDLLCTLFWAAPPQFRPGAHILEALIKPADSHKDACLVNLRAWNQLARYVVATENDPEIFRVFRRWQSGIFGQLLEQFKNAESDAQEQYFSLSKDDSQGITQARIELVVKMNRAVAKEILYACLKASLDTMPYARSLAAATFALNSLQLEEVFNHFSLMPITLDWAMLRTALETTNGYLAKVDAFLNAPTDNVETTAAISQAMTVLYRELSPSFFSMARCVLGSLGIQPKSATAAVDKEVCSELAVTVSAKLLSGFAQAGLLGVSQAFGRGKCSLFQVEAHKLSLSHRRYLPLFIAVILKQGLSSSDALGPSLLNLWLLAIVKPKSSLAYESQLAEQLKRRGEAFVPDSVVGLSINPDYVSNRELFEYAVSWMRQSVRQASPSAQKSLVSNFSTVLRSVMEQIRFDLKVVSMDPIDHPSYVAFIREIISLIRSHCTDICAIDEFFYQINKEYSPSLQDPQLHVAGIVSYGLRLGEGDTKVVPQLFYYLYNNFKVALINNRLGSEARMLRKGMENSQVLGFVFAKMLPAIAIAATRLDGAYVLLDVYCEGLTQLLTRHPASRELSREMLPDVLHLLHAILRCLHELTQGNAPLVSAERLHVACRLCSIKNILWPSLRALSYTNSSPPALREIQLLYRRVHGWLDGATSYLGDVLSARETSLRAIDLFGGLRTVAHSLPPTDPLVATFVDSITTDVRRNWIITEQSITIQAPGKIPGSTSTQSGQGIVKQPRGVFELIECLNNELKMWNSMQKLVLPSEERPRYGDRSGLSLTSLIF</sequence>
<feature type="compositionally biased region" description="Acidic residues" evidence="1">
    <location>
        <begin position="293"/>
        <end position="307"/>
    </location>
</feature>
<dbReference type="VEuPathDB" id="FungiDB:jhhlp_001543"/>
<name>A0A2N3NII2_9PEZI</name>
<evidence type="ECO:0000313" key="3">
    <source>
        <dbReference type="Proteomes" id="UP000233524"/>
    </source>
</evidence>
<comment type="caution">
    <text evidence="2">The sequence shown here is derived from an EMBL/GenBank/DDBJ whole genome shotgun (WGS) entry which is preliminary data.</text>
</comment>
<dbReference type="STRING" id="41688.A0A2N3NII2"/>
<feature type="compositionally biased region" description="Basic residues" evidence="1">
    <location>
        <begin position="146"/>
        <end position="155"/>
    </location>
</feature>
<feature type="compositionally biased region" description="Acidic residues" evidence="1">
    <location>
        <begin position="11"/>
        <end position="23"/>
    </location>
</feature>
<feature type="region of interest" description="Disordered" evidence="1">
    <location>
        <begin position="782"/>
        <end position="810"/>
    </location>
</feature>
<feature type="compositionally biased region" description="Basic residues" evidence="1">
    <location>
        <begin position="694"/>
        <end position="711"/>
    </location>
</feature>
<feature type="compositionally biased region" description="Low complexity" evidence="1">
    <location>
        <begin position="504"/>
        <end position="513"/>
    </location>
</feature>
<feature type="compositionally biased region" description="Low complexity" evidence="1">
    <location>
        <begin position="92"/>
        <end position="103"/>
    </location>
</feature>
<keyword evidence="3" id="KW-1185">Reference proteome</keyword>
<feature type="compositionally biased region" description="Basic and acidic residues" evidence="1">
    <location>
        <begin position="224"/>
        <end position="233"/>
    </location>
</feature>
<dbReference type="PANTHER" id="PTHR28122:SF1">
    <property type="entry name" value="E3 UBIQUITIN-PROTEIN LIGASE SUBSTRATE RECEPTOR MMS22"/>
    <property type="match status" value="1"/>
</dbReference>
<dbReference type="PANTHER" id="PTHR28122">
    <property type="entry name" value="E3 UBIQUITIN-PROTEIN LIGASE SUBSTRATE RECEPTOR MMS22"/>
    <property type="match status" value="1"/>
</dbReference>
<dbReference type="GO" id="GO:0035361">
    <property type="term" value="C:Cul8-RING ubiquitin ligase complex"/>
    <property type="evidence" value="ECO:0007669"/>
    <property type="project" value="TreeGrafter"/>
</dbReference>
<feature type="compositionally biased region" description="Polar residues" evidence="1">
    <location>
        <begin position="546"/>
        <end position="555"/>
    </location>
</feature>
<feature type="region of interest" description="Disordered" evidence="1">
    <location>
        <begin position="619"/>
        <end position="717"/>
    </location>
</feature>
<organism evidence="2 3">
    <name type="scientific">Lomentospora prolificans</name>
    <dbReference type="NCBI Taxonomy" id="41688"/>
    <lineage>
        <taxon>Eukaryota</taxon>
        <taxon>Fungi</taxon>
        <taxon>Dikarya</taxon>
        <taxon>Ascomycota</taxon>
        <taxon>Pezizomycotina</taxon>
        <taxon>Sordariomycetes</taxon>
        <taxon>Hypocreomycetidae</taxon>
        <taxon>Microascales</taxon>
        <taxon>Microascaceae</taxon>
        <taxon>Lomentospora</taxon>
    </lineage>
</organism>
<reference evidence="2 3" key="1">
    <citation type="journal article" date="2017" name="G3 (Bethesda)">
        <title>First Draft Genome Sequence of the Pathogenic Fungus Lomentospora prolificans (Formerly Scedosporium prolificans).</title>
        <authorList>
            <person name="Luo R."/>
            <person name="Zimin A."/>
            <person name="Workman R."/>
            <person name="Fan Y."/>
            <person name="Pertea G."/>
            <person name="Grossman N."/>
            <person name="Wear M.P."/>
            <person name="Jia B."/>
            <person name="Miller H."/>
            <person name="Casadevall A."/>
            <person name="Timp W."/>
            <person name="Zhang S.X."/>
            <person name="Salzberg S.L."/>
        </authorList>
    </citation>
    <scope>NUCLEOTIDE SEQUENCE [LARGE SCALE GENOMIC DNA]</scope>
    <source>
        <strain evidence="2 3">JHH-5317</strain>
    </source>
</reference>
<feature type="region of interest" description="Disordered" evidence="1">
    <location>
        <begin position="1"/>
        <end position="233"/>
    </location>
</feature>
<proteinExistence type="predicted"/>
<accession>A0A2N3NII2</accession>
<feature type="compositionally biased region" description="Polar residues" evidence="1">
    <location>
        <begin position="66"/>
        <end position="77"/>
    </location>
</feature>
<feature type="compositionally biased region" description="Polar residues" evidence="1">
    <location>
        <begin position="792"/>
        <end position="810"/>
    </location>
</feature>
<dbReference type="GO" id="GO:0031297">
    <property type="term" value="P:replication fork processing"/>
    <property type="evidence" value="ECO:0007669"/>
    <property type="project" value="InterPro"/>
</dbReference>
<feature type="compositionally biased region" description="Basic and acidic residues" evidence="1">
    <location>
        <begin position="1"/>
        <end position="10"/>
    </location>
</feature>
<gene>
    <name evidence="2" type="ORF">jhhlp_001543</name>
</gene>
<feature type="compositionally biased region" description="Polar residues" evidence="1">
    <location>
        <begin position="39"/>
        <end position="49"/>
    </location>
</feature>